<dbReference type="SUPFAM" id="SSF49303">
    <property type="entry name" value="beta-Galactosidase/glucuronidase domain"/>
    <property type="match status" value="1"/>
</dbReference>
<comment type="subunit">
    <text evidence="4">Monomer.</text>
</comment>
<dbReference type="SUPFAM" id="SSF49785">
    <property type="entry name" value="Galactose-binding domain-like"/>
    <property type="match status" value="1"/>
</dbReference>
<comment type="caution">
    <text evidence="14">The sequence shown here is derived from an EMBL/GenBank/DDBJ whole genome shotgun (WGS) entry which is preliminary data.</text>
</comment>
<evidence type="ECO:0000256" key="3">
    <source>
        <dbReference type="ARBA" id="ARBA00007401"/>
    </source>
</evidence>
<evidence type="ECO:0000256" key="10">
    <source>
        <dbReference type="SAM" id="SignalP"/>
    </source>
</evidence>
<keyword evidence="15" id="KW-1185">Reference proteome</keyword>
<sequence length="944" mass="107273">MIIKRIKQFFIGASCLCATVTNAQNTETLYLSGTGLGNTVTWDFYCSGGMNSGKWSKIEVPSQWELQGFGEYTFGRFYLVKGAKPSDETGLYRYKFKVPADWKDKQISIVFEGVMTDTEVKINNELAGDIHQGGFISFNYDITDKLKFGKSNELEVKVWKESANKSVNAAERRADWWLFGGIYRPVYLKAMPKIHIERIAVNATADGKLSTEVHMNNLPKGYSLATSLTPVGENKAIGRQTTTLDSGNVQTISTDWEGIRTWDCEHPNLYLLRLELLDNQKRLVHIHEERIGFRTVEFRPKDGIYINGTKVVMKGVNRHSFHPDGGRTTNKEISLQDALLIKEMNMNAVRSHYPPDKHFLDVCDSLGIFYLEEFPGWHGRYDEKVGEKLLKEMMAHDVNHPCIFLWSNGNEGGWNKKLDTRFADYDPQKRHVIHPWADFNQLDTHHYPAYQTGTARLANGYNVFMPTEFLHGQYDKGLGAGLEDYWSNYTSNPLFAGGFLWTFMDEAVARSDKGGILDSDGPNGPDGIVGPRREKEGSFYTVREVWAPIQFKNMFITPSFKGEFAVSNTYLFTNLKECSMRYRLYATPSPLKGGQRSLLNEGTVSLPPIDPGETGKARMKLPANFFQGDVLELEAYDRNGKSICTWTWPVKYADEYFKSQRTQSTPAKPAEIRKENEDIILSANGISVTFSGKDGALTKVKCNGQVIPLNNGPLPVGIKADFKKGESHMEGKDALFVVKYTGAIDSIVWRMTADGLLGMDARMLNRGNGGGYKGEFFDKNIYYLGLSFSFPEKEVKGMRWMGRGPYRVWKNRIKGTNYNIWEKEYNNTITGESFEKLIYPEFKGYHGNLYWATLQSDKAPFTIYSETDGLYFRVFTPEEPIHRRDGENSMHSFPEGDLSFLYDIPAIRSFKSIAEHGPKSQPSSIRIKSGDDGLRMKLWFDFRH</sequence>
<dbReference type="PANTHER" id="PTHR46323:SF2">
    <property type="entry name" value="BETA-GALACTOSIDASE"/>
    <property type="match status" value="1"/>
</dbReference>
<accession>A0ABT5H9Q1</accession>
<dbReference type="SUPFAM" id="SSF74650">
    <property type="entry name" value="Galactose mutarotase-like"/>
    <property type="match status" value="1"/>
</dbReference>
<comment type="similarity">
    <text evidence="3">Belongs to the glycosyl hydrolase 2 family.</text>
</comment>
<comment type="cofactor">
    <cofactor evidence="2">
        <name>Ca(2+)</name>
        <dbReference type="ChEBI" id="CHEBI:29108"/>
    </cofactor>
</comment>
<dbReference type="SUPFAM" id="SSF51445">
    <property type="entry name" value="(Trans)glycosidases"/>
    <property type="match status" value="1"/>
</dbReference>
<gene>
    <name evidence="14" type="ORF">PQG98_13245</name>
</gene>
<reference evidence="14 15" key="1">
    <citation type="submission" date="2023-01" db="EMBL/GenBank/DDBJ databases">
        <title>Exploring GABA producing Bacteroides strains toward improving mental health.</title>
        <authorList>
            <person name="Yousuf B."/>
            <person name="Bouhlel N.E."/>
            <person name="Mottawea W."/>
            <person name="Hammami R."/>
        </authorList>
    </citation>
    <scope>NUCLEOTIDE SEQUENCE [LARGE SCALE GENOMIC DNA]</scope>
    <source>
        <strain evidence="14 15">UO.H1054</strain>
    </source>
</reference>
<feature type="chain" id="PRO_5045330560" description="beta-galactosidase" evidence="10">
    <location>
        <begin position="24"/>
        <end position="944"/>
    </location>
</feature>
<dbReference type="Pfam" id="PF02837">
    <property type="entry name" value="Glyco_hydro_2_N"/>
    <property type="match status" value="1"/>
</dbReference>
<dbReference type="Pfam" id="PF02836">
    <property type="entry name" value="Glyco_hydro_2_C"/>
    <property type="match status" value="1"/>
</dbReference>
<dbReference type="RefSeq" id="WP_272720691.1">
    <property type="nucleotide sequence ID" value="NZ_JAQPYS010000070.1"/>
</dbReference>
<dbReference type="EMBL" id="JAQPYS010000070">
    <property type="protein sequence ID" value="MDC7137293.1"/>
    <property type="molecule type" value="Genomic_DNA"/>
</dbReference>
<evidence type="ECO:0000256" key="6">
    <source>
        <dbReference type="ARBA" id="ARBA00022801"/>
    </source>
</evidence>
<dbReference type="Pfam" id="PF00703">
    <property type="entry name" value="Glyco_hydro_2"/>
    <property type="match status" value="1"/>
</dbReference>
<feature type="domain" description="Glycoside hydrolase family 2 catalytic" evidence="12">
    <location>
        <begin position="302"/>
        <end position="512"/>
    </location>
</feature>
<comment type="catalytic activity">
    <reaction evidence="1">
        <text>Hydrolysis of terminal non-reducing beta-D-galactose residues in beta-D-galactosides.</text>
        <dbReference type="EC" id="3.2.1.23"/>
    </reaction>
</comment>
<keyword evidence="7" id="KW-0106">Calcium</keyword>
<evidence type="ECO:0000256" key="8">
    <source>
        <dbReference type="ARBA" id="ARBA00023295"/>
    </source>
</evidence>
<evidence type="ECO:0000256" key="5">
    <source>
        <dbReference type="ARBA" id="ARBA00012756"/>
    </source>
</evidence>
<feature type="region of interest" description="Disordered" evidence="9">
    <location>
        <begin position="514"/>
        <end position="533"/>
    </location>
</feature>
<dbReference type="InterPro" id="IPR006103">
    <property type="entry name" value="Glyco_hydro_2_cat"/>
</dbReference>
<keyword evidence="8" id="KW-0326">Glycosidase</keyword>
<dbReference type="Proteomes" id="UP001215398">
    <property type="component" value="Unassembled WGS sequence"/>
</dbReference>
<dbReference type="Gene3D" id="2.60.40.10">
    <property type="entry name" value="Immunoglobulins"/>
    <property type="match status" value="1"/>
</dbReference>
<dbReference type="Gene3D" id="2.70.98.10">
    <property type="match status" value="1"/>
</dbReference>
<keyword evidence="10" id="KW-0732">Signal</keyword>
<evidence type="ECO:0000256" key="4">
    <source>
        <dbReference type="ARBA" id="ARBA00011245"/>
    </source>
</evidence>
<evidence type="ECO:0000259" key="13">
    <source>
        <dbReference type="Pfam" id="PF02837"/>
    </source>
</evidence>
<evidence type="ECO:0000256" key="7">
    <source>
        <dbReference type="ARBA" id="ARBA00022837"/>
    </source>
</evidence>
<evidence type="ECO:0000313" key="15">
    <source>
        <dbReference type="Proteomes" id="UP001215398"/>
    </source>
</evidence>
<dbReference type="InterPro" id="IPR006104">
    <property type="entry name" value="Glyco_hydro_2_N"/>
</dbReference>
<dbReference type="InterPro" id="IPR011013">
    <property type="entry name" value="Gal_mutarotase_sf_dom"/>
</dbReference>
<organism evidence="14 15">
    <name type="scientific">Bacteroides zhangwenhongii</name>
    <dbReference type="NCBI Taxonomy" id="2650157"/>
    <lineage>
        <taxon>Bacteria</taxon>
        <taxon>Pseudomonadati</taxon>
        <taxon>Bacteroidota</taxon>
        <taxon>Bacteroidia</taxon>
        <taxon>Bacteroidales</taxon>
        <taxon>Bacteroidaceae</taxon>
        <taxon>Bacteroides</taxon>
    </lineage>
</organism>
<dbReference type="GO" id="GO:0016787">
    <property type="term" value="F:hydrolase activity"/>
    <property type="evidence" value="ECO:0007669"/>
    <property type="project" value="UniProtKB-KW"/>
</dbReference>
<dbReference type="InterPro" id="IPR023232">
    <property type="entry name" value="Glyco_hydro_2_AS"/>
</dbReference>
<dbReference type="InterPro" id="IPR006101">
    <property type="entry name" value="Glyco_hydro_2"/>
</dbReference>
<dbReference type="Gene3D" id="3.20.20.80">
    <property type="entry name" value="Glycosidases"/>
    <property type="match status" value="1"/>
</dbReference>
<dbReference type="InterPro" id="IPR017853">
    <property type="entry name" value="GH"/>
</dbReference>
<feature type="signal peptide" evidence="10">
    <location>
        <begin position="1"/>
        <end position="23"/>
    </location>
</feature>
<evidence type="ECO:0000259" key="11">
    <source>
        <dbReference type="Pfam" id="PF00703"/>
    </source>
</evidence>
<feature type="domain" description="Glycoside hydrolase family 2 immunoglobulin-like beta-sandwich" evidence="11">
    <location>
        <begin position="195"/>
        <end position="294"/>
    </location>
</feature>
<dbReference type="InterPro" id="IPR036156">
    <property type="entry name" value="Beta-gal/glucu_dom_sf"/>
</dbReference>
<evidence type="ECO:0000259" key="12">
    <source>
        <dbReference type="Pfam" id="PF02836"/>
    </source>
</evidence>
<dbReference type="InterPro" id="IPR013783">
    <property type="entry name" value="Ig-like_fold"/>
</dbReference>
<protein>
    <recommendedName>
        <fullName evidence="5">beta-galactosidase</fullName>
        <ecNumber evidence="5">3.2.1.23</ecNumber>
    </recommendedName>
</protein>
<evidence type="ECO:0000313" key="14">
    <source>
        <dbReference type="EMBL" id="MDC7137293.1"/>
    </source>
</evidence>
<dbReference type="InterPro" id="IPR008979">
    <property type="entry name" value="Galactose-bd-like_sf"/>
</dbReference>
<dbReference type="InterPro" id="IPR006102">
    <property type="entry name" value="Ig-like_GH2"/>
</dbReference>
<name>A0ABT5H9Q1_9BACE</name>
<proteinExistence type="inferred from homology"/>
<keyword evidence="6 14" id="KW-0378">Hydrolase</keyword>
<evidence type="ECO:0000256" key="2">
    <source>
        <dbReference type="ARBA" id="ARBA00001913"/>
    </source>
</evidence>
<evidence type="ECO:0000256" key="1">
    <source>
        <dbReference type="ARBA" id="ARBA00001412"/>
    </source>
</evidence>
<evidence type="ECO:0000256" key="9">
    <source>
        <dbReference type="SAM" id="MobiDB-lite"/>
    </source>
</evidence>
<dbReference type="PRINTS" id="PR00132">
    <property type="entry name" value="GLHYDRLASE2"/>
</dbReference>
<dbReference type="InterPro" id="IPR014718">
    <property type="entry name" value="GH-type_carb-bd"/>
</dbReference>
<feature type="domain" description="Glycosyl hydrolases family 2 sugar binding" evidence="13">
    <location>
        <begin position="56"/>
        <end position="192"/>
    </location>
</feature>
<dbReference type="PROSITE" id="PS00608">
    <property type="entry name" value="GLYCOSYL_HYDROL_F2_2"/>
    <property type="match status" value="1"/>
</dbReference>
<dbReference type="InterPro" id="IPR050347">
    <property type="entry name" value="Bact_Beta-galactosidase"/>
</dbReference>
<dbReference type="Gene3D" id="2.60.120.260">
    <property type="entry name" value="Galactose-binding domain-like"/>
    <property type="match status" value="1"/>
</dbReference>
<dbReference type="PANTHER" id="PTHR46323">
    <property type="entry name" value="BETA-GALACTOSIDASE"/>
    <property type="match status" value="1"/>
</dbReference>
<dbReference type="EC" id="3.2.1.23" evidence="5"/>